<accession>A0A9D2AX01</accession>
<feature type="region of interest" description="Disordered" evidence="2">
    <location>
        <begin position="373"/>
        <end position="400"/>
    </location>
</feature>
<dbReference type="InterPro" id="IPR019079">
    <property type="entry name" value="Capsule_synth_CapA"/>
</dbReference>
<evidence type="ECO:0000256" key="1">
    <source>
        <dbReference type="ARBA" id="ARBA00005662"/>
    </source>
</evidence>
<feature type="domain" description="Capsule synthesis protein CapA" evidence="3">
    <location>
        <begin position="114"/>
        <end position="356"/>
    </location>
</feature>
<evidence type="ECO:0000256" key="2">
    <source>
        <dbReference type="SAM" id="MobiDB-lite"/>
    </source>
</evidence>
<comment type="caution">
    <text evidence="4">The sequence shown here is derived from an EMBL/GenBank/DDBJ whole genome shotgun (WGS) entry which is preliminary data.</text>
</comment>
<gene>
    <name evidence="4" type="ORF">IAA28_05415</name>
</gene>
<feature type="compositionally biased region" description="Low complexity" evidence="2">
    <location>
        <begin position="375"/>
        <end position="385"/>
    </location>
</feature>
<organism evidence="4 5">
    <name type="scientific">Candidatus Lachnoclostridium stercoripullorum</name>
    <dbReference type="NCBI Taxonomy" id="2838635"/>
    <lineage>
        <taxon>Bacteria</taxon>
        <taxon>Bacillati</taxon>
        <taxon>Bacillota</taxon>
        <taxon>Clostridia</taxon>
        <taxon>Lachnospirales</taxon>
        <taxon>Lachnospiraceae</taxon>
    </lineage>
</organism>
<name>A0A9D2AX01_9FIRM</name>
<dbReference type="PROSITE" id="PS51257">
    <property type="entry name" value="PROKAR_LIPOPROTEIN"/>
    <property type="match status" value="1"/>
</dbReference>
<evidence type="ECO:0000259" key="3">
    <source>
        <dbReference type="SMART" id="SM00854"/>
    </source>
</evidence>
<dbReference type="CDD" id="cd07381">
    <property type="entry name" value="MPP_CapA"/>
    <property type="match status" value="1"/>
</dbReference>
<dbReference type="AlphaFoldDB" id="A0A9D2AX01"/>
<protein>
    <submittedName>
        <fullName evidence="4">CapA family protein</fullName>
    </submittedName>
</protein>
<dbReference type="Proteomes" id="UP000886780">
    <property type="component" value="Unassembled WGS sequence"/>
</dbReference>
<dbReference type="Gene3D" id="3.60.21.10">
    <property type="match status" value="1"/>
</dbReference>
<dbReference type="PANTHER" id="PTHR33393:SF13">
    <property type="entry name" value="PGA BIOSYNTHESIS PROTEIN CAPA"/>
    <property type="match status" value="1"/>
</dbReference>
<dbReference type="EMBL" id="DXEU01000097">
    <property type="protein sequence ID" value="HIX52224.1"/>
    <property type="molecule type" value="Genomic_DNA"/>
</dbReference>
<proteinExistence type="inferred from homology"/>
<sequence>MKLHSIFSHTATALALSALLLSGCGSSRYHDPDLTAAFAAQETAQGAAQGTVQETAQGAAQGATQETTQGPGANIPAAPETSPEADSPANPEVSSGPDSPGPEIPAEAEPQPVRLLFSGDIYLSDHVLNAYDRAGDISGVLDDGYRSLIGEADYFAANQEFPFSSRGQQAPDKQYTFRLPESRVSLMNEIGVDLVTLANNHALDFGTDALLDTVSTLDQAGILHVGAGADSEAARQPAIVDVNGVRVGFIGASRVIPVASWTAGASSPGMLTAYDPALLVQTIQETRPLCDYLVVLIHWGVERAEMPVDHQTSLGRQCIDAGADLVVGSHPHVLQGIEYYRGKPIVYSLGNFIFGSSIPRTALLEVSLTPREASSDASGGASRDANVSPDASLTLHPGTSSGGFTRMVTESVKKEEFFQYIEGISFDISIDKSGAVTPPSDTQEDLQK</sequence>
<feature type="compositionally biased region" description="Low complexity" evidence="2">
    <location>
        <begin position="49"/>
        <end position="73"/>
    </location>
</feature>
<dbReference type="InterPro" id="IPR052169">
    <property type="entry name" value="CW_Biosynth-Accessory"/>
</dbReference>
<comment type="similarity">
    <text evidence="1">Belongs to the CapA family.</text>
</comment>
<reference evidence="4" key="1">
    <citation type="journal article" date="2021" name="PeerJ">
        <title>Extensive microbial diversity within the chicken gut microbiome revealed by metagenomics and culture.</title>
        <authorList>
            <person name="Gilroy R."/>
            <person name="Ravi A."/>
            <person name="Getino M."/>
            <person name="Pursley I."/>
            <person name="Horton D.L."/>
            <person name="Alikhan N.F."/>
            <person name="Baker D."/>
            <person name="Gharbi K."/>
            <person name="Hall N."/>
            <person name="Watson M."/>
            <person name="Adriaenssens E.M."/>
            <person name="Foster-Nyarko E."/>
            <person name="Jarju S."/>
            <person name="Secka A."/>
            <person name="Antonio M."/>
            <person name="Oren A."/>
            <person name="Chaudhuri R.R."/>
            <person name="La Ragione R."/>
            <person name="Hildebrand F."/>
            <person name="Pallen M.J."/>
        </authorList>
    </citation>
    <scope>NUCLEOTIDE SEQUENCE</scope>
    <source>
        <strain evidence="4">ChiGjej4B4-12881</strain>
    </source>
</reference>
<dbReference type="SUPFAM" id="SSF56300">
    <property type="entry name" value="Metallo-dependent phosphatases"/>
    <property type="match status" value="1"/>
</dbReference>
<dbReference type="PANTHER" id="PTHR33393">
    <property type="entry name" value="POLYGLUTAMINE SYNTHESIS ACCESSORY PROTEIN RV0574C-RELATED"/>
    <property type="match status" value="1"/>
</dbReference>
<dbReference type="InterPro" id="IPR029052">
    <property type="entry name" value="Metallo-depent_PP-like"/>
</dbReference>
<reference evidence="4" key="2">
    <citation type="submission" date="2021-04" db="EMBL/GenBank/DDBJ databases">
        <authorList>
            <person name="Gilroy R."/>
        </authorList>
    </citation>
    <scope>NUCLEOTIDE SEQUENCE</scope>
    <source>
        <strain evidence="4">ChiGjej4B4-12881</strain>
    </source>
</reference>
<feature type="region of interest" description="Disordered" evidence="2">
    <location>
        <begin position="49"/>
        <end position="107"/>
    </location>
</feature>
<dbReference type="SMART" id="SM00854">
    <property type="entry name" value="PGA_cap"/>
    <property type="match status" value="1"/>
</dbReference>
<evidence type="ECO:0000313" key="4">
    <source>
        <dbReference type="EMBL" id="HIX52224.1"/>
    </source>
</evidence>
<evidence type="ECO:0000313" key="5">
    <source>
        <dbReference type="Proteomes" id="UP000886780"/>
    </source>
</evidence>
<dbReference type="Pfam" id="PF09587">
    <property type="entry name" value="PGA_cap"/>
    <property type="match status" value="1"/>
</dbReference>